<reference evidence="1 2" key="1">
    <citation type="journal article" date="2016" name="Mol. Biol. Evol.">
        <title>Comparative Genomics of Early-Diverging Mushroom-Forming Fungi Provides Insights into the Origins of Lignocellulose Decay Capabilities.</title>
        <authorList>
            <person name="Nagy L.G."/>
            <person name="Riley R."/>
            <person name="Tritt A."/>
            <person name="Adam C."/>
            <person name="Daum C."/>
            <person name="Floudas D."/>
            <person name="Sun H."/>
            <person name="Yadav J.S."/>
            <person name="Pangilinan J."/>
            <person name="Larsson K.H."/>
            <person name="Matsuura K."/>
            <person name="Barry K."/>
            <person name="Labutti K."/>
            <person name="Kuo R."/>
            <person name="Ohm R.A."/>
            <person name="Bhattacharya S.S."/>
            <person name="Shirouzu T."/>
            <person name="Yoshinaga Y."/>
            <person name="Martin F.M."/>
            <person name="Grigoriev I.V."/>
            <person name="Hibbett D.S."/>
        </authorList>
    </citation>
    <scope>NUCLEOTIDE SEQUENCE [LARGE SCALE GENOMIC DNA]</scope>
    <source>
        <strain evidence="1 2">CBS 109695</strain>
    </source>
</reference>
<evidence type="ECO:0000313" key="1">
    <source>
        <dbReference type="EMBL" id="KZP03032.1"/>
    </source>
</evidence>
<gene>
    <name evidence="1" type="ORF">FIBSPDRAFT_524885</name>
</gene>
<organism evidence="1 2">
    <name type="scientific">Athelia psychrophila</name>
    <dbReference type="NCBI Taxonomy" id="1759441"/>
    <lineage>
        <taxon>Eukaryota</taxon>
        <taxon>Fungi</taxon>
        <taxon>Dikarya</taxon>
        <taxon>Basidiomycota</taxon>
        <taxon>Agaricomycotina</taxon>
        <taxon>Agaricomycetes</taxon>
        <taxon>Agaricomycetidae</taxon>
        <taxon>Atheliales</taxon>
        <taxon>Atheliaceae</taxon>
        <taxon>Athelia</taxon>
    </lineage>
</organism>
<accession>A0A167TKJ5</accession>
<name>A0A167TKJ5_9AGAM</name>
<proteinExistence type="predicted"/>
<dbReference type="EMBL" id="KV418191">
    <property type="protein sequence ID" value="KZP03032.1"/>
    <property type="molecule type" value="Genomic_DNA"/>
</dbReference>
<dbReference type="AlphaFoldDB" id="A0A167TKJ5"/>
<dbReference type="Proteomes" id="UP000076532">
    <property type="component" value="Unassembled WGS sequence"/>
</dbReference>
<keyword evidence="2" id="KW-1185">Reference proteome</keyword>
<protein>
    <submittedName>
        <fullName evidence="1">Uncharacterized protein</fullName>
    </submittedName>
</protein>
<evidence type="ECO:0000313" key="2">
    <source>
        <dbReference type="Proteomes" id="UP000076532"/>
    </source>
</evidence>
<sequence length="125" mass="14314">MIEGVCARVAFCRVSAKWSALVWGMLTEGILKFRRWRQFTKNSRDPCIVLYNRSSGRISSSEYLRSRVDWQGWSWLVGGNAYGMYVRVCYNLVDGAAQRGPLRSVYGRSSGRNLCPRRSQTIEGH</sequence>